<feature type="signal peptide" evidence="1">
    <location>
        <begin position="1"/>
        <end position="25"/>
    </location>
</feature>
<dbReference type="CDD" id="cd05379">
    <property type="entry name" value="CAP_bacterial"/>
    <property type="match status" value="1"/>
</dbReference>
<sequence>MMTMTKTSLTLFLVAAVTSNGVSKAANLRSLEGTTIPTNVITYASYDEYAGLMLAAVNKQRATQGLAPLCLNQKLHASAQLHSEDMAAKDFMGHAGSDGSRMTMRITAAGYEWESVGENVAAGQIDVHDVMVSWINSPEHLENIMGDYTMFGSGYAFNRNGQYQQYWTQNFGSGEAEACDTSLPIPEEEEDVTQDVYQEEPVKTGIAMEPVPVKVVDVPAPVVETMPVEVVPATEAPVVETPVVAIPEIVEAPGQEAPVTQAKDCETNFDIFSR</sequence>
<dbReference type="Gene3D" id="3.40.33.10">
    <property type="entry name" value="CAP"/>
    <property type="match status" value="1"/>
</dbReference>
<comment type="caution">
    <text evidence="3">The sequence shown here is derived from an EMBL/GenBank/DDBJ whole genome shotgun (WGS) entry which is preliminary data.</text>
</comment>
<dbReference type="Pfam" id="PF00188">
    <property type="entry name" value="CAP"/>
    <property type="match status" value="1"/>
</dbReference>
<dbReference type="PANTHER" id="PTHR31157">
    <property type="entry name" value="SCP DOMAIN-CONTAINING PROTEIN"/>
    <property type="match status" value="1"/>
</dbReference>
<dbReference type="InterPro" id="IPR035940">
    <property type="entry name" value="CAP_sf"/>
</dbReference>
<evidence type="ECO:0000259" key="2">
    <source>
        <dbReference type="Pfam" id="PF00188"/>
    </source>
</evidence>
<dbReference type="Proteomes" id="UP001162060">
    <property type="component" value="Unassembled WGS sequence"/>
</dbReference>
<feature type="chain" id="PRO_5043427086" description="SCP domain-containing protein" evidence="1">
    <location>
        <begin position="26"/>
        <end position="274"/>
    </location>
</feature>
<accession>A0AAV1TL41</accession>
<evidence type="ECO:0000313" key="3">
    <source>
        <dbReference type="EMBL" id="CAK7923169.1"/>
    </source>
</evidence>
<evidence type="ECO:0000313" key="4">
    <source>
        <dbReference type="Proteomes" id="UP001162060"/>
    </source>
</evidence>
<name>A0AAV1TL41_9STRA</name>
<reference evidence="3" key="1">
    <citation type="submission" date="2024-01" db="EMBL/GenBank/DDBJ databases">
        <authorList>
            <person name="Webb A."/>
        </authorList>
    </citation>
    <scope>NUCLEOTIDE SEQUENCE</scope>
    <source>
        <strain evidence="3">Pm1</strain>
    </source>
</reference>
<evidence type="ECO:0000256" key="1">
    <source>
        <dbReference type="SAM" id="SignalP"/>
    </source>
</evidence>
<feature type="domain" description="SCP" evidence="2">
    <location>
        <begin position="54"/>
        <end position="171"/>
    </location>
</feature>
<dbReference type="PANTHER" id="PTHR31157:SF1">
    <property type="entry name" value="SCP DOMAIN-CONTAINING PROTEIN"/>
    <property type="match status" value="1"/>
</dbReference>
<dbReference type="EMBL" id="CAKLBY020000067">
    <property type="protein sequence ID" value="CAK7923169.1"/>
    <property type="molecule type" value="Genomic_DNA"/>
</dbReference>
<organism evidence="3 4">
    <name type="scientific">Peronospora matthiolae</name>
    <dbReference type="NCBI Taxonomy" id="2874970"/>
    <lineage>
        <taxon>Eukaryota</taxon>
        <taxon>Sar</taxon>
        <taxon>Stramenopiles</taxon>
        <taxon>Oomycota</taxon>
        <taxon>Peronosporomycetes</taxon>
        <taxon>Peronosporales</taxon>
        <taxon>Peronosporaceae</taxon>
        <taxon>Peronospora</taxon>
    </lineage>
</organism>
<protein>
    <recommendedName>
        <fullName evidence="2">SCP domain-containing protein</fullName>
    </recommendedName>
</protein>
<proteinExistence type="predicted"/>
<dbReference type="InterPro" id="IPR014044">
    <property type="entry name" value="CAP_dom"/>
</dbReference>
<dbReference type="AlphaFoldDB" id="A0AAV1TL41"/>
<gene>
    <name evidence="3" type="ORF">PM001_LOCUS8319</name>
</gene>
<keyword evidence="1" id="KW-0732">Signal</keyword>
<dbReference type="SUPFAM" id="SSF55797">
    <property type="entry name" value="PR-1-like"/>
    <property type="match status" value="1"/>
</dbReference>